<evidence type="ECO:0000256" key="5">
    <source>
        <dbReference type="ARBA" id="ARBA00023002"/>
    </source>
</evidence>
<dbReference type="Pfam" id="PF00199">
    <property type="entry name" value="Catalase"/>
    <property type="match status" value="1"/>
</dbReference>
<organism evidence="8 9">
    <name type="scientific">Aspergillus oryzae</name>
    <name type="common">Yellow koji mold</name>
    <dbReference type="NCBI Taxonomy" id="5062"/>
    <lineage>
        <taxon>Eukaryota</taxon>
        <taxon>Fungi</taxon>
        <taxon>Dikarya</taxon>
        <taxon>Ascomycota</taxon>
        <taxon>Pezizomycotina</taxon>
        <taxon>Eurotiomycetes</taxon>
        <taxon>Eurotiomycetidae</taxon>
        <taxon>Eurotiales</taxon>
        <taxon>Aspergillaceae</taxon>
        <taxon>Aspergillus</taxon>
        <taxon>Aspergillus subgen. Circumdati</taxon>
    </lineage>
</organism>
<dbReference type="Gene3D" id="2.40.180.10">
    <property type="entry name" value="Catalase core domain"/>
    <property type="match status" value="1"/>
</dbReference>
<dbReference type="InterPro" id="IPR011614">
    <property type="entry name" value="Catalase_core"/>
</dbReference>
<dbReference type="AlphaFoldDB" id="A0AAN4YUP3"/>
<dbReference type="GO" id="GO:0042744">
    <property type="term" value="P:hydrogen peroxide catabolic process"/>
    <property type="evidence" value="ECO:0007669"/>
    <property type="project" value="TreeGrafter"/>
</dbReference>
<dbReference type="SUPFAM" id="SSF56634">
    <property type="entry name" value="Heme-dependent catalase-like"/>
    <property type="match status" value="1"/>
</dbReference>
<dbReference type="PANTHER" id="PTHR11465">
    <property type="entry name" value="CATALASE"/>
    <property type="match status" value="1"/>
</dbReference>
<keyword evidence="5" id="KW-0560">Oxidoreductase</keyword>
<evidence type="ECO:0000313" key="8">
    <source>
        <dbReference type="EMBL" id="GMG34578.1"/>
    </source>
</evidence>
<dbReference type="GO" id="GO:0005777">
    <property type="term" value="C:peroxisome"/>
    <property type="evidence" value="ECO:0007669"/>
    <property type="project" value="TreeGrafter"/>
</dbReference>
<evidence type="ECO:0000256" key="4">
    <source>
        <dbReference type="ARBA" id="ARBA00022723"/>
    </source>
</evidence>
<evidence type="ECO:0000259" key="7">
    <source>
        <dbReference type="SMART" id="SM01060"/>
    </source>
</evidence>
<comment type="similarity">
    <text evidence="1">Belongs to the catalase family.</text>
</comment>
<evidence type="ECO:0000256" key="3">
    <source>
        <dbReference type="ARBA" id="ARBA00022617"/>
    </source>
</evidence>
<dbReference type="GO" id="GO:0046872">
    <property type="term" value="F:metal ion binding"/>
    <property type="evidence" value="ECO:0007669"/>
    <property type="project" value="UniProtKB-KW"/>
</dbReference>
<keyword evidence="2" id="KW-0575">Peroxidase</keyword>
<dbReference type="PROSITE" id="PS51402">
    <property type="entry name" value="CATALASE_3"/>
    <property type="match status" value="1"/>
</dbReference>
<protein>
    <submittedName>
        <fullName evidence="8">Unnamed protein product</fullName>
    </submittedName>
</protein>
<reference evidence="8" key="1">
    <citation type="submission" date="2023-04" db="EMBL/GenBank/DDBJ databases">
        <title>Aspergillus oryzae NBRC 4228.</title>
        <authorList>
            <person name="Ichikawa N."/>
            <person name="Sato H."/>
            <person name="Tonouchi N."/>
        </authorList>
    </citation>
    <scope>NUCLEOTIDE SEQUENCE</scope>
    <source>
        <strain evidence="8">NBRC 4228</strain>
    </source>
</reference>
<proteinExistence type="inferred from homology"/>
<comment type="caution">
    <text evidence="8">The sequence shown here is derived from an EMBL/GenBank/DDBJ whole genome shotgun (WGS) entry which is preliminary data.</text>
</comment>
<keyword evidence="3" id="KW-0349">Heme</keyword>
<dbReference type="InterPro" id="IPR018028">
    <property type="entry name" value="Catalase"/>
</dbReference>
<evidence type="ECO:0000256" key="1">
    <source>
        <dbReference type="ARBA" id="ARBA00005329"/>
    </source>
</evidence>
<gene>
    <name evidence="8" type="ORF">Aory04_000991700</name>
</gene>
<dbReference type="Proteomes" id="UP001165205">
    <property type="component" value="Unassembled WGS sequence"/>
</dbReference>
<dbReference type="PANTHER" id="PTHR11465:SF9">
    <property type="entry name" value="CATALASE"/>
    <property type="match status" value="1"/>
</dbReference>
<evidence type="ECO:0000313" key="9">
    <source>
        <dbReference type="Proteomes" id="UP001165205"/>
    </source>
</evidence>
<evidence type="ECO:0000256" key="2">
    <source>
        <dbReference type="ARBA" id="ARBA00022559"/>
    </source>
</evidence>
<dbReference type="GO" id="GO:0004096">
    <property type="term" value="F:catalase activity"/>
    <property type="evidence" value="ECO:0007669"/>
    <property type="project" value="InterPro"/>
</dbReference>
<dbReference type="GO" id="GO:0005739">
    <property type="term" value="C:mitochondrion"/>
    <property type="evidence" value="ECO:0007669"/>
    <property type="project" value="TreeGrafter"/>
</dbReference>
<sequence>MISRCVHGLLHLFGSRGIPSSVRRITGFGLHTFKLVAPDGSFNYCKFHFRPEQGVGNLSEDEATRLAGANADYHTTELFDSIARKNYPVWGLYIQVMKPEEAEKAGLMTFDITKVWPHKDFPLIPVGKMTLNRNVRATPTPTELHPILMQISSLPTTSPKSSRQHSLHPTWFLVSPTRRIPVCDTSVSLR</sequence>
<accession>A0AAN4YUP3</accession>
<keyword evidence="6" id="KW-0408">Iron</keyword>
<dbReference type="EMBL" id="BSYA01000144">
    <property type="protein sequence ID" value="GMG34578.1"/>
    <property type="molecule type" value="Genomic_DNA"/>
</dbReference>
<keyword evidence="4" id="KW-0479">Metal-binding</keyword>
<dbReference type="InterPro" id="IPR020835">
    <property type="entry name" value="Catalase_sf"/>
</dbReference>
<feature type="domain" description="Catalase core" evidence="7">
    <location>
        <begin position="1"/>
        <end position="177"/>
    </location>
</feature>
<name>A0AAN4YUP3_ASPOZ</name>
<dbReference type="GO" id="GO:0020037">
    <property type="term" value="F:heme binding"/>
    <property type="evidence" value="ECO:0007669"/>
    <property type="project" value="InterPro"/>
</dbReference>
<dbReference type="GO" id="GO:0042542">
    <property type="term" value="P:response to hydrogen peroxide"/>
    <property type="evidence" value="ECO:0007669"/>
    <property type="project" value="TreeGrafter"/>
</dbReference>
<evidence type="ECO:0000256" key="6">
    <source>
        <dbReference type="ARBA" id="ARBA00023004"/>
    </source>
</evidence>
<dbReference type="SMART" id="SM01060">
    <property type="entry name" value="Catalase"/>
    <property type="match status" value="1"/>
</dbReference>